<feature type="compositionally biased region" description="Polar residues" evidence="1">
    <location>
        <begin position="55"/>
        <end position="91"/>
    </location>
</feature>
<feature type="compositionally biased region" description="Gly residues" evidence="1">
    <location>
        <begin position="239"/>
        <end position="251"/>
    </location>
</feature>
<feature type="compositionally biased region" description="Polar residues" evidence="1">
    <location>
        <begin position="197"/>
        <end position="206"/>
    </location>
</feature>
<evidence type="ECO:0000256" key="1">
    <source>
        <dbReference type="SAM" id="MobiDB-lite"/>
    </source>
</evidence>
<reference evidence="3 4" key="1">
    <citation type="journal article" date="2018" name="Microb. Genom.">
        <title>Expanding an expanded genome: long-read sequencing of Trypanosoma cruzi.</title>
        <authorList>
            <person name="Berna L."/>
            <person name="Rodriguez M."/>
            <person name="Chiribao M.L."/>
            <person name="Parodi-Talice A."/>
            <person name="Pita S."/>
            <person name="Rijo G."/>
            <person name="Alvarez-Valin F."/>
            <person name="Robello C."/>
        </authorList>
    </citation>
    <scope>NUCLEOTIDE SEQUENCE [LARGE SCALE GENOMIC DNA]</scope>
    <source>
        <strain evidence="3 4">TCC</strain>
    </source>
</reference>
<dbReference type="VEuPathDB" id="TriTrypDB:C4B63_11g197"/>
<dbReference type="VEuPathDB" id="TriTrypDB:C3747_26g56"/>
<feature type="chain" id="PRO_5015995511" evidence="2">
    <location>
        <begin position="23"/>
        <end position="431"/>
    </location>
</feature>
<feature type="compositionally biased region" description="Polar residues" evidence="1">
    <location>
        <begin position="363"/>
        <end position="385"/>
    </location>
</feature>
<feature type="compositionally biased region" description="Polar residues" evidence="1">
    <location>
        <begin position="32"/>
        <end position="47"/>
    </location>
</feature>
<dbReference type="VEuPathDB" id="TriTrypDB:BCY84_04219"/>
<feature type="compositionally biased region" description="Pro residues" evidence="1">
    <location>
        <begin position="175"/>
        <end position="185"/>
    </location>
</feature>
<dbReference type="VEuPathDB" id="TriTrypDB:TCSYLVIO_006755"/>
<dbReference type="VEuPathDB" id="TriTrypDB:TCDM_12018"/>
<dbReference type="VEuPathDB" id="TriTrypDB:TcCL_ESM09913"/>
<protein>
    <submittedName>
        <fullName evidence="3">Mucin-associated surface protein (MASP)</fullName>
    </submittedName>
</protein>
<proteinExistence type="predicted"/>
<gene>
    <name evidence="3" type="ORF">C3747_26g56</name>
</gene>
<dbReference type="VEuPathDB" id="TriTrypDB:TcCLB.416605.30"/>
<organism evidence="3 4">
    <name type="scientific">Trypanosoma cruzi</name>
    <dbReference type="NCBI Taxonomy" id="5693"/>
    <lineage>
        <taxon>Eukaryota</taxon>
        <taxon>Discoba</taxon>
        <taxon>Euglenozoa</taxon>
        <taxon>Kinetoplastea</taxon>
        <taxon>Metakinetoplastina</taxon>
        <taxon>Trypanosomatida</taxon>
        <taxon>Trypanosomatidae</taxon>
        <taxon>Trypanosoma</taxon>
        <taxon>Schizotrypanum</taxon>
    </lineage>
</organism>
<sequence>MMMTGRVLLVCALCVLWCGAGGRCDGDGSGITEPQDQPSKASQSLSQGGHAEQLEITNSIGGVVNNSNELLNGQDGKNGSPQTGSVKQPATDNDRMEAEEEKAKGKKVKDEEIKRDGKEKLQDDSEGTKEHEGPIEAKRNTSPPTAANKLLTSEEEPVDPAAGHAGHTGQAVKPPQLPATPPLPAVGPQIPLKAASPQVSDETQPFGSSVEGSKEGGGVDLKTPASDSGNPSSVVSLFSGGGTSGGGGGSPQGDSSDTPLSAGGTSLSSALDAPSVQETQSPESVRHSETVSPGTAVPNEHPRERSESEAKKNFSTSQEAAKSPDDDGDATEKEKEKGDVGLKATTSPTPNTSSPPVTQTTPRASSEEPSPTTEVQAGEETSTENVTIAMRNATENTGDTDGSTAVSHFTSPLLPLLLVVACAAAAAVVAA</sequence>
<feature type="compositionally biased region" description="Basic and acidic residues" evidence="1">
    <location>
        <begin position="300"/>
        <end position="312"/>
    </location>
</feature>
<dbReference type="VEuPathDB" id="TriTrypDB:TcCLB.511797.120"/>
<evidence type="ECO:0000256" key="2">
    <source>
        <dbReference type="SAM" id="SignalP"/>
    </source>
</evidence>
<dbReference type="AlphaFoldDB" id="A0A2V2X4W2"/>
<dbReference type="VEuPathDB" id="TriTrypDB:Tc_MARK_7045"/>
<comment type="caution">
    <text evidence="3">The sequence shown here is derived from an EMBL/GenBank/DDBJ whole genome shotgun (WGS) entry which is preliminary data.</text>
</comment>
<accession>A0A2V2X4W2</accession>
<feature type="region of interest" description="Disordered" evidence="1">
    <location>
        <begin position="29"/>
        <end position="385"/>
    </location>
</feature>
<dbReference type="VEuPathDB" id="TriTrypDB:TcCLB.510361.30"/>
<keyword evidence="2" id="KW-0732">Signal</keyword>
<dbReference type="Proteomes" id="UP000246078">
    <property type="component" value="Unassembled WGS sequence"/>
</dbReference>
<evidence type="ECO:0000313" key="4">
    <source>
        <dbReference type="Proteomes" id="UP000246078"/>
    </source>
</evidence>
<name>A0A2V2X4W2_TRYCR</name>
<feature type="signal peptide" evidence="2">
    <location>
        <begin position="1"/>
        <end position="22"/>
    </location>
</feature>
<dbReference type="OrthoDB" id="10663581at2759"/>
<evidence type="ECO:0000313" key="3">
    <source>
        <dbReference type="EMBL" id="PWV15910.1"/>
    </source>
</evidence>
<feature type="compositionally biased region" description="Basic and acidic residues" evidence="1">
    <location>
        <begin position="322"/>
        <end position="340"/>
    </location>
</feature>
<dbReference type="VEuPathDB" id="TriTrypDB:TcYC6_0160100"/>
<dbReference type="VEuPathDB" id="TriTrypDB:TcBrA4_0171170"/>
<feature type="compositionally biased region" description="Low complexity" evidence="1">
    <location>
        <begin position="252"/>
        <end position="271"/>
    </location>
</feature>
<dbReference type="VEuPathDB" id="TriTrypDB:TcG_10846"/>
<feature type="compositionally biased region" description="Basic and acidic residues" evidence="1">
    <location>
        <begin position="108"/>
        <end position="139"/>
    </location>
</feature>
<dbReference type="VEuPathDB" id="TriTrypDB:ECC02_007767"/>
<dbReference type="EMBL" id="PRFC01000026">
    <property type="protein sequence ID" value="PWV15910.1"/>
    <property type="molecule type" value="Genomic_DNA"/>
</dbReference>
<feature type="compositionally biased region" description="Low complexity" evidence="1">
    <location>
        <begin position="345"/>
        <end position="362"/>
    </location>
</feature>